<gene>
    <name evidence="1" type="ORF">PGLA1383_LOCUS22733</name>
</gene>
<accession>A0A813ET92</accession>
<dbReference type="AlphaFoldDB" id="A0A813ET92"/>
<proteinExistence type="predicted"/>
<comment type="caution">
    <text evidence="1">The sequence shown here is derived from an EMBL/GenBank/DDBJ whole genome shotgun (WGS) entry which is preliminary data.</text>
</comment>
<protein>
    <submittedName>
        <fullName evidence="1">Uncharacterized protein</fullName>
    </submittedName>
</protein>
<name>A0A813ET92_POLGL</name>
<feature type="non-terminal residue" evidence="1">
    <location>
        <position position="105"/>
    </location>
</feature>
<organism evidence="1 2">
    <name type="scientific">Polarella glacialis</name>
    <name type="common">Dinoflagellate</name>
    <dbReference type="NCBI Taxonomy" id="89957"/>
    <lineage>
        <taxon>Eukaryota</taxon>
        <taxon>Sar</taxon>
        <taxon>Alveolata</taxon>
        <taxon>Dinophyceae</taxon>
        <taxon>Suessiales</taxon>
        <taxon>Suessiaceae</taxon>
        <taxon>Polarella</taxon>
    </lineage>
</organism>
<dbReference type="Proteomes" id="UP000654075">
    <property type="component" value="Unassembled WGS sequence"/>
</dbReference>
<reference evidence="1" key="1">
    <citation type="submission" date="2021-02" db="EMBL/GenBank/DDBJ databases">
        <authorList>
            <person name="Dougan E. K."/>
            <person name="Rhodes N."/>
            <person name="Thang M."/>
            <person name="Chan C."/>
        </authorList>
    </citation>
    <scope>NUCLEOTIDE SEQUENCE</scope>
</reference>
<evidence type="ECO:0000313" key="1">
    <source>
        <dbReference type="EMBL" id="CAE8604580.1"/>
    </source>
</evidence>
<evidence type="ECO:0000313" key="2">
    <source>
        <dbReference type="Proteomes" id="UP000654075"/>
    </source>
</evidence>
<feature type="non-terminal residue" evidence="1">
    <location>
        <position position="1"/>
    </location>
</feature>
<keyword evidence="2" id="KW-1185">Reference proteome</keyword>
<dbReference type="OrthoDB" id="434739at2759"/>
<sequence>DPSPSSSSSAARPGIERAEAVVEEEVLGEKLKAWREASARRRTLPPWAQRCVWRDELDIRAGQLERISLQFDATKRSLDAANEELQWQATSAEALRVRLEAVLLA</sequence>
<dbReference type="EMBL" id="CAJNNV010016631">
    <property type="protein sequence ID" value="CAE8604580.1"/>
    <property type="molecule type" value="Genomic_DNA"/>
</dbReference>